<proteinExistence type="predicted"/>
<sequence>MRQAPTQGGSGAFFLAAQDLSCSLLPWINNTRQVLPLHYAMQRGYVEPRISWHN</sequence>
<organism evidence="1">
    <name type="scientific">Arundo donax</name>
    <name type="common">Giant reed</name>
    <name type="synonym">Donax arundinaceus</name>
    <dbReference type="NCBI Taxonomy" id="35708"/>
    <lineage>
        <taxon>Eukaryota</taxon>
        <taxon>Viridiplantae</taxon>
        <taxon>Streptophyta</taxon>
        <taxon>Embryophyta</taxon>
        <taxon>Tracheophyta</taxon>
        <taxon>Spermatophyta</taxon>
        <taxon>Magnoliopsida</taxon>
        <taxon>Liliopsida</taxon>
        <taxon>Poales</taxon>
        <taxon>Poaceae</taxon>
        <taxon>PACMAD clade</taxon>
        <taxon>Arundinoideae</taxon>
        <taxon>Arundineae</taxon>
        <taxon>Arundo</taxon>
    </lineage>
</organism>
<dbReference type="AlphaFoldDB" id="A0A0A9BIG2"/>
<accession>A0A0A9BIG2</accession>
<reference evidence="1" key="2">
    <citation type="journal article" date="2015" name="Data Brief">
        <title>Shoot transcriptome of the giant reed, Arundo donax.</title>
        <authorList>
            <person name="Barrero R.A."/>
            <person name="Guerrero F.D."/>
            <person name="Moolhuijzen P."/>
            <person name="Goolsby J.A."/>
            <person name="Tidwell J."/>
            <person name="Bellgard S.E."/>
            <person name="Bellgard M.I."/>
        </authorList>
    </citation>
    <scope>NUCLEOTIDE SEQUENCE</scope>
    <source>
        <tissue evidence="1">Shoot tissue taken approximately 20 cm above the soil surface</tissue>
    </source>
</reference>
<dbReference type="EMBL" id="GBRH01238828">
    <property type="protein sequence ID" value="JAD59067.1"/>
    <property type="molecule type" value="Transcribed_RNA"/>
</dbReference>
<protein>
    <submittedName>
        <fullName evidence="1">Uncharacterized protein</fullName>
    </submittedName>
</protein>
<evidence type="ECO:0000313" key="1">
    <source>
        <dbReference type="EMBL" id="JAD59067.1"/>
    </source>
</evidence>
<name>A0A0A9BIG2_ARUDO</name>
<reference evidence="1" key="1">
    <citation type="submission" date="2014-09" db="EMBL/GenBank/DDBJ databases">
        <authorList>
            <person name="Magalhaes I.L.F."/>
            <person name="Oliveira U."/>
            <person name="Santos F.R."/>
            <person name="Vidigal T.H.D.A."/>
            <person name="Brescovit A.D."/>
            <person name="Santos A.J."/>
        </authorList>
    </citation>
    <scope>NUCLEOTIDE SEQUENCE</scope>
    <source>
        <tissue evidence="1">Shoot tissue taken approximately 20 cm above the soil surface</tissue>
    </source>
</reference>